<proteinExistence type="predicted"/>
<dbReference type="EMBL" id="BLJN01000001">
    <property type="protein sequence ID" value="GFE78882.1"/>
    <property type="molecule type" value="Genomic_DNA"/>
</dbReference>
<dbReference type="AlphaFoldDB" id="A0A829Y8F3"/>
<keyword evidence="1" id="KW-1133">Transmembrane helix</keyword>
<accession>A0A829Y8F3</accession>
<comment type="caution">
    <text evidence="2">The sequence shown here is derived from an EMBL/GenBank/DDBJ whole genome shotgun (WGS) entry which is preliminary data.</text>
</comment>
<name>A0A829Y8F3_9GAMM</name>
<sequence>MYAVTKTTQTTQRAVCMLLSAAIVTVSLTFGAFGVQSMEHVGYSVTVTQLQ</sequence>
<gene>
    <name evidence="2" type="ORF">GCM10011487_08820</name>
</gene>
<protein>
    <submittedName>
        <fullName evidence="2">Uncharacterized protein</fullName>
    </submittedName>
</protein>
<evidence type="ECO:0000313" key="2">
    <source>
        <dbReference type="EMBL" id="GFE78882.1"/>
    </source>
</evidence>
<keyword evidence="1" id="KW-0812">Transmembrane</keyword>
<evidence type="ECO:0000256" key="1">
    <source>
        <dbReference type="SAM" id="Phobius"/>
    </source>
</evidence>
<dbReference type="RefSeq" id="WP_161810724.1">
    <property type="nucleotide sequence ID" value="NZ_BLJN01000001.1"/>
</dbReference>
<keyword evidence="3" id="KW-1185">Reference proteome</keyword>
<evidence type="ECO:0000313" key="3">
    <source>
        <dbReference type="Proteomes" id="UP000445000"/>
    </source>
</evidence>
<feature type="transmembrane region" description="Helical" evidence="1">
    <location>
        <begin position="15"/>
        <end position="35"/>
    </location>
</feature>
<dbReference type="Proteomes" id="UP000445000">
    <property type="component" value="Unassembled WGS sequence"/>
</dbReference>
<keyword evidence="1" id="KW-0472">Membrane</keyword>
<organism evidence="2 3">
    <name type="scientific">Steroidobacter agaridevorans</name>
    <dbReference type="NCBI Taxonomy" id="2695856"/>
    <lineage>
        <taxon>Bacteria</taxon>
        <taxon>Pseudomonadati</taxon>
        <taxon>Pseudomonadota</taxon>
        <taxon>Gammaproteobacteria</taxon>
        <taxon>Steroidobacterales</taxon>
        <taxon>Steroidobacteraceae</taxon>
        <taxon>Steroidobacter</taxon>
    </lineage>
</organism>
<reference evidence="3" key="1">
    <citation type="submission" date="2020-01" db="EMBL/GenBank/DDBJ databases">
        <title>'Steroidobacter agaridevorans' sp. nov., agar-degrading bacteria isolated from rhizosphere soils.</title>
        <authorList>
            <person name="Ikenaga M."/>
            <person name="Kataoka M."/>
            <person name="Murouchi A."/>
            <person name="Katsuragi S."/>
            <person name="Sakai M."/>
        </authorList>
    </citation>
    <scope>NUCLEOTIDE SEQUENCE [LARGE SCALE GENOMIC DNA]</scope>
    <source>
        <strain evidence="3">YU21-B</strain>
    </source>
</reference>